<dbReference type="STRING" id="279360.MB14_01035"/>
<accession>A0A150XTC2</accession>
<dbReference type="AlphaFoldDB" id="A0A150XTC2"/>
<evidence type="ECO:0000256" key="1">
    <source>
        <dbReference type="SAM" id="Phobius"/>
    </source>
</evidence>
<keyword evidence="3" id="KW-1185">Reference proteome</keyword>
<feature type="transmembrane region" description="Helical" evidence="1">
    <location>
        <begin position="21"/>
        <end position="43"/>
    </location>
</feature>
<feature type="transmembrane region" description="Helical" evidence="1">
    <location>
        <begin position="49"/>
        <end position="71"/>
    </location>
</feature>
<evidence type="ECO:0000313" key="2">
    <source>
        <dbReference type="EMBL" id="KYG82008.1"/>
    </source>
</evidence>
<sequence length="86" mass="9849">MSETNTTQKLRFSSSTLMTTFPSYIFFAGISFMAIRVILNNYGVEGEEWRVVCASIALALFSLFFIAPFWAKAYVKRKFEAQKKAE</sequence>
<protein>
    <submittedName>
        <fullName evidence="2">Uncharacterized protein</fullName>
    </submittedName>
</protein>
<keyword evidence="1" id="KW-0812">Transmembrane</keyword>
<gene>
    <name evidence="2" type="ORF">MB14_01035</name>
</gene>
<dbReference type="EMBL" id="LQZQ01000001">
    <property type="protein sequence ID" value="KYG82008.1"/>
    <property type="molecule type" value="Genomic_DNA"/>
</dbReference>
<keyword evidence="1" id="KW-1133">Transmembrane helix</keyword>
<evidence type="ECO:0000313" key="3">
    <source>
        <dbReference type="Proteomes" id="UP000075583"/>
    </source>
</evidence>
<proteinExistence type="predicted"/>
<comment type="caution">
    <text evidence="2">The sequence shown here is derived from an EMBL/GenBank/DDBJ whole genome shotgun (WGS) entry which is preliminary data.</text>
</comment>
<keyword evidence="1" id="KW-0472">Membrane</keyword>
<reference evidence="2" key="1">
    <citation type="submission" date="2016-01" db="EMBL/GenBank/DDBJ databases">
        <title>Genome sequencing of Roseivirga ehrenbergii KMM 6017.</title>
        <authorList>
            <person name="Selvaratnam C."/>
            <person name="Thevarajoo S."/>
            <person name="Goh K.M."/>
            <person name="Ee R."/>
            <person name="Chan K.-G."/>
            <person name="Chong C.S."/>
        </authorList>
    </citation>
    <scope>NUCLEOTIDE SEQUENCE [LARGE SCALE GENOMIC DNA]</scope>
    <source>
        <strain evidence="2">KMM 6017</strain>
    </source>
</reference>
<organism evidence="2 3">
    <name type="scientific">Roseivirga ehrenbergii (strain DSM 102268 / JCM 13514 / KCTC 12282 / NCIMB 14502 / KMM 6017)</name>
    <dbReference type="NCBI Taxonomy" id="279360"/>
    <lineage>
        <taxon>Bacteria</taxon>
        <taxon>Pseudomonadati</taxon>
        <taxon>Bacteroidota</taxon>
        <taxon>Cytophagia</taxon>
        <taxon>Cytophagales</taxon>
        <taxon>Roseivirgaceae</taxon>
        <taxon>Roseivirga</taxon>
    </lineage>
</organism>
<dbReference type="Proteomes" id="UP000075583">
    <property type="component" value="Unassembled WGS sequence"/>
</dbReference>
<dbReference type="OrthoDB" id="9920233at2"/>
<name>A0A150XTC2_ROSEK</name>
<dbReference type="RefSeq" id="WP_062587766.1">
    <property type="nucleotide sequence ID" value="NZ_LQZQ01000001.1"/>
</dbReference>